<organism evidence="2 3">
    <name type="scientific">Streptomyces plumbiresistens</name>
    <dbReference type="NCBI Taxonomy" id="511811"/>
    <lineage>
        <taxon>Bacteria</taxon>
        <taxon>Bacillati</taxon>
        <taxon>Actinomycetota</taxon>
        <taxon>Actinomycetes</taxon>
        <taxon>Kitasatosporales</taxon>
        <taxon>Streptomycetaceae</taxon>
        <taxon>Streptomyces</taxon>
    </lineage>
</organism>
<name>A0ABP7SD96_9ACTN</name>
<feature type="region of interest" description="Disordered" evidence="1">
    <location>
        <begin position="48"/>
        <end position="87"/>
    </location>
</feature>
<evidence type="ECO:0000313" key="2">
    <source>
        <dbReference type="EMBL" id="GAA4010134.1"/>
    </source>
</evidence>
<comment type="caution">
    <text evidence="2">The sequence shown here is derived from an EMBL/GenBank/DDBJ whole genome shotgun (WGS) entry which is preliminary data.</text>
</comment>
<gene>
    <name evidence="2" type="ORF">GCM10022232_58810</name>
</gene>
<dbReference type="Proteomes" id="UP001500456">
    <property type="component" value="Unassembled WGS sequence"/>
</dbReference>
<proteinExistence type="predicted"/>
<feature type="compositionally biased region" description="Polar residues" evidence="1">
    <location>
        <begin position="78"/>
        <end position="87"/>
    </location>
</feature>
<reference evidence="3" key="1">
    <citation type="journal article" date="2019" name="Int. J. Syst. Evol. Microbiol.">
        <title>The Global Catalogue of Microorganisms (GCM) 10K type strain sequencing project: providing services to taxonomists for standard genome sequencing and annotation.</title>
        <authorList>
            <consortium name="The Broad Institute Genomics Platform"/>
            <consortium name="The Broad Institute Genome Sequencing Center for Infectious Disease"/>
            <person name="Wu L."/>
            <person name="Ma J."/>
        </authorList>
    </citation>
    <scope>NUCLEOTIDE SEQUENCE [LARGE SCALE GENOMIC DNA]</scope>
    <source>
        <strain evidence="3">JCM 16924</strain>
    </source>
</reference>
<evidence type="ECO:0000313" key="3">
    <source>
        <dbReference type="Proteomes" id="UP001500456"/>
    </source>
</evidence>
<dbReference type="EMBL" id="BAAAZX010000018">
    <property type="protein sequence ID" value="GAA4010134.1"/>
    <property type="molecule type" value="Genomic_DNA"/>
</dbReference>
<accession>A0ABP7SD96</accession>
<evidence type="ECO:0000256" key="1">
    <source>
        <dbReference type="SAM" id="MobiDB-lite"/>
    </source>
</evidence>
<sequence length="87" mass="9278">MPGIPPDAPVRLDAQVFLDVHPAHPTAVVARLTGRHSRTAQALVAVGTYRDTTPAPGTARPYVPDPHPRPGGTRHSLTEQGMATQRD</sequence>
<protein>
    <submittedName>
        <fullName evidence="2">Uncharacterized protein</fullName>
    </submittedName>
</protein>
<keyword evidence="3" id="KW-1185">Reference proteome</keyword>